<name>A0ABQ7F6C6_BRACR</name>
<gene>
    <name evidence="2" type="ORF">DY000_02048890</name>
</gene>
<keyword evidence="3" id="KW-1185">Reference proteome</keyword>
<feature type="compositionally biased region" description="Acidic residues" evidence="1">
    <location>
        <begin position="31"/>
        <end position="46"/>
    </location>
</feature>
<dbReference type="EMBL" id="QGKV02000297">
    <property type="protein sequence ID" value="KAF3611171.1"/>
    <property type="molecule type" value="Genomic_DNA"/>
</dbReference>
<accession>A0ABQ7F6C6</accession>
<evidence type="ECO:0000313" key="3">
    <source>
        <dbReference type="Proteomes" id="UP000266723"/>
    </source>
</evidence>
<comment type="caution">
    <text evidence="2">The sequence shown here is derived from an EMBL/GenBank/DDBJ whole genome shotgun (WGS) entry which is preliminary data.</text>
</comment>
<organism evidence="2 3">
    <name type="scientific">Brassica cretica</name>
    <name type="common">Mustard</name>
    <dbReference type="NCBI Taxonomy" id="69181"/>
    <lineage>
        <taxon>Eukaryota</taxon>
        <taxon>Viridiplantae</taxon>
        <taxon>Streptophyta</taxon>
        <taxon>Embryophyta</taxon>
        <taxon>Tracheophyta</taxon>
        <taxon>Spermatophyta</taxon>
        <taxon>Magnoliopsida</taxon>
        <taxon>eudicotyledons</taxon>
        <taxon>Gunneridae</taxon>
        <taxon>Pentapetalae</taxon>
        <taxon>rosids</taxon>
        <taxon>malvids</taxon>
        <taxon>Brassicales</taxon>
        <taxon>Brassicaceae</taxon>
        <taxon>Brassiceae</taxon>
        <taxon>Brassica</taxon>
    </lineage>
</organism>
<reference evidence="2 3" key="1">
    <citation type="journal article" date="2020" name="BMC Genomics">
        <title>Intraspecific diversification of the crop wild relative Brassica cretica Lam. using demographic model selection.</title>
        <authorList>
            <person name="Kioukis A."/>
            <person name="Michalopoulou V.A."/>
            <person name="Briers L."/>
            <person name="Pirintsos S."/>
            <person name="Studholme D.J."/>
            <person name="Pavlidis P."/>
            <person name="Sarris P.F."/>
        </authorList>
    </citation>
    <scope>NUCLEOTIDE SEQUENCE [LARGE SCALE GENOMIC DNA]</scope>
    <source>
        <strain evidence="3">cv. PFS-1207/04</strain>
    </source>
</reference>
<evidence type="ECO:0000313" key="2">
    <source>
        <dbReference type="EMBL" id="KAF3611171.1"/>
    </source>
</evidence>
<feature type="region of interest" description="Disordered" evidence="1">
    <location>
        <begin position="31"/>
        <end position="59"/>
    </location>
</feature>
<dbReference type="Proteomes" id="UP000266723">
    <property type="component" value="Unassembled WGS sequence"/>
</dbReference>
<sequence>MGEKLRVEDADIVISPSRFSPLMGIDEEVADHDDKEGENDVEEGEITGEAGSAKPHLATGTKKTAATLHHKALKQRIVRAKDLKFVGRQSNPKKTSVRKL</sequence>
<evidence type="ECO:0000256" key="1">
    <source>
        <dbReference type="SAM" id="MobiDB-lite"/>
    </source>
</evidence>
<protein>
    <submittedName>
        <fullName evidence="2">Uncharacterized protein</fullName>
    </submittedName>
</protein>
<proteinExistence type="predicted"/>